<reference evidence="2" key="1">
    <citation type="journal article" date="2019" name="Int. J. Syst. Evol. Microbiol.">
        <title>The Global Catalogue of Microorganisms (GCM) 10K type strain sequencing project: providing services to taxonomists for standard genome sequencing and annotation.</title>
        <authorList>
            <consortium name="The Broad Institute Genomics Platform"/>
            <consortium name="The Broad Institute Genome Sequencing Center for Infectious Disease"/>
            <person name="Wu L."/>
            <person name="Ma J."/>
        </authorList>
    </citation>
    <scope>NUCLEOTIDE SEQUENCE [LARGE SCALE GENOMIC DNA]</scope>
    <source>
        <strain evidence="2">TISTR 1827</strain>
    </source>
</reference>
<organism evidence="1 2">
    <name type="scientific">Paenibacillus thailandensis</name>
    <dbReference type="NCBI Taxonomy" id="393250"/>
    <lineage>
        <taxon>Bacteria</taxon>
        <taxon>Bacillati</taxon>
        <taxon>Bacillota</taxon>
        <taxon>Bacilli</taxon>
        <taxon>Bacillales</taxon>
        <taxon>Paenibacillaceae</taxon>
        <taxon>Paenibacillus</taxon>
    </lineage>
</organism>
<dbReference type="EMBL" id="JBHUMY010000027">
    <property type="protein sequence ID" value="MFD2662387.1"/>
    <property type="molecule type" value="Genomic_DNA"/>
</dbReference>
<dbReference type="Proteomes" id="UP001597493">
    <property type="component" value="Unassembled WGS sequence"/>
</dbReference>
<keyword evidence="2" id="KW-1185">Reference proteome</keyword>
<gene>
    <name evidence="1" type="ORF">ACFSW5_19205</name>
</gene>
<name>A0ABW5R1N6_9BACL</name>
<comment type="caution">
    <text evidence="1">The sequence shown here is derived from an EMBL/GenBank/DDBJ whole genome shotgun (WGS) entry which is preliminary data.</text>
</comment>
<protein>
    <recommendedName>
        <fullName evidence="3">Glyoxalase</fullName>
    </recommendedName>
</protein>
<dbReference type="RefSeq" id="WP_379276596.1">
    <property type="nucleotide sequence ID" value="NZ_JBHUGT010000021.1"/>
</dbReference>
<sequence length="41" mass="4458">MDGDAKSYDLCRNDSRGTRHAYVVEQSGAVVELIDVADAET</sequence>
<proteinExistence type="predicted"/>
<accession>A0ABW5R1N6</accession>
<evidence type="ECO:0000313" key="1">
    <source>
        <dbReference type="EMBL" id="MFD2662387.1"/>
    </source>
</evidence>
<evidence type="ECO:0008006" key="3">
    <source>
        <dbReference type="Google" id="ProtNLM"/>
    </source>
</evidence>
<evidence type="ECO:0000313" key="2">
    <source>
        <dbReference type="Proteomes" id="UP001597493"/>
    </source>
</evidence>